<dbReference type="PROSITE" id="PS50172">
    <property type="entry name" value="BRCT"/>
    <property type="match status" value="1"/>
</dbReference>
<keyword evidence="4" id="KW-1185">Reference proteome</keyword>
<gene>
    <name evidence="3" type="ORF">TSOC_013773</name>
</gene>
<dbReference type="AlphaFoldDB" id="A0A2J7ZJF7"/>
<dbReference type="PANTHER" id="PTHR12121">
    <property type="entry name" value="CARBON CATABOLITE REPRESSOR PROTEIN 4"/>
    <property type="match status" value="1"/>
</dbReference>
<dbReference type="SUPFAM" id="SSF56219">
    <property type="entry name" value="DNase I-like"/>
    <property type="match status" value="1"/>
</dbReference>
<feature type="region of interest" description="Disordered" evidence="1">
    <location>
        <begin position="65"/>
        <end position="91"/>
    </location>
</feature>
<dbReference type="InterPro" id="IPR050410">
    <property type="entry name" value="CCR4/nocturin_mRNA_transcr"/>
</dbReference>
<feature type="compositionally biased region" description="Low complexity" evidence="1">
    <location>
        <begin position="159"/>
        <end position="173"/>
    </location>
</feature>
<dbReference type="Proteomes" id="UP000236333">
    <property type="component" value="Unassembled WGS sequence"/>
</dbReference>
<dbReference type="InterPro" id="IPR001357">
    <property type="entry name" value="BRCT_dom"/>
</dbReference>
<feature type="region of interest" description="Disordered" evidence="1">
    <location>
        <begin position="427"/>
        <end position="446"/>
    </location>
</feature>
<dbReference type="PANTHER" id="PTHR12121:SF36">
    <property type="entry name" value="ENDONUCLEASE_EXONUCLEASE_PHOSPHATASE DOMAIN-CONTAINING PROTEIN"/>
    <property type="match status" value="1"/>
</dbReference>
<dbReference type="SUPFAM" id="SSF52113">
    <property type="entry name" value="BRCT domain"/>
    <property type="match status" value="1"/>
</dbReference>
<accession>A0A2J7ZJF7</accession>
<feature type="region of interest" description="Disordered" evidence="1">
    <location>
        <begin position="142"/>
        <end position="205"/>
    </location>
</feature>
<evidence type="ECO:0000313" key="4">
    <source>
        <dbReference type="Proteomes" id="UP000236333"/>
    </source>
</evidence>
<sequence length="621" mass="65734">SPPPQVFLHSSIQGLDAKHGIWSGRLSGLGLVLNKGGGPQPGTRLTVVGRAGSFNAALLLQQLQRAADQPPPRPARTAPAPAAARQKRGPASEAAGIASAAAAAEAAPCGWAASARVRLVSEEWLVACVRAQRLLEPAPYEVQAEGGEAGKPPQPPPLQQQHHQQQQVPLQHQQKQHKQQKEQQPQQAPRQGGCAGDQQPCPPLERSYKRLRAGHHDSAIRLPPATSAAAAAANEATIASFIACTAAPCPGAAFFAVQRRAQPGPPPVEPTPAQGGPPQPLPQQPQPQQPQQPQQPSQPPLMRSAKASARVAQALQMAQKGQRPVPYRPWVLPRLGDGSPVLVGAEAQPLGWWDPASRSYVPLPDDSGRPRAGWGQGPVAQGERGAVAQQPQPQPQFLPLPQRAAGPQLGGAAAASGSAAGAAAGAAAAPAGPCGAGSGAGREGARPRTSVRVVSYNCLSSTCCTYMYGRTGKGGGAFNIPKELKPYRLWRYRGFRLWQWEYEAQKRGRGSSVASGEVHYGGSLWERRQEIVAYDADVVCLQEVDHSHYLRHFQPLAQAAGYSTLYLPRGRGPFRSACATLHATSTTPHELTRCAGVRVFCGPPLPPPAFARWGKKRQNNV</sequence>
<dbReference type="InterPro" id="IPR036420">
    <property type="entry name" value="BRCT_dom_sf"/>
</dbReference>
<feature type="non-terminal residue" evidence="3">
    <location>
        <position position="1"/>
    </location>
</feature>
<dbReference type="EMBL" id="PGGS01001432">
    <property type="protein sequence ID" value="PNH00405.1"/>
    <property type="molecule type" value="Genomic_DNA"/>
</dbReference>
<evidence type="ECO:0000313" key="3">
    <source>
        <dbReference type="EMBL" id="PNH00405.1"/>
    </source>
</evidence>
<feature type="compositionally biased region" description="Low complexity" evidence="1">
    <location>
        <begin position="399"/>
        <end position="413"/>
    </location>
</feature>
<feature type="domain" description="BRCT" evidence="2">
    <location>
        <begin position="117"/>
        <end position="142"/>
    </location>
</feature>
<feature type="region of interest" description="Disordered" evidence="1">
    <location>
        <begin position="361"/>
        <end position="413"/>
    </location>
</feature>
<feature type="compositionally biased region" description="Pro residues" evidence="1">
    <location>
        <begin position="263"/>
        <end position="290"/>
    </location>
</feature>
<comment type="caution">
    <text evidence="3">The sequence shown here is derived from an EMBL/GenBank/DDBJ whole genome shotgun (WGS) entry which is preliminary data.</text>
</comment>
<dbReference type="Gene3D" id="3.60.10.10">
    <property type="entry name" value="Endonuclease/exonuclease/phosphatase"/>
    <property type="match status" value="1"/>
</dbReference>
<evidence type="ECO:0000256" key="1">
    <source>
        <dbReference type="SAM" id="MobiDB-lite"/>
    </source>
</evidence>
<name>A0A2J7ZJF7_9CHLO</name>
<dbReference type="InterPro" id="IPR036691">
    <property type="entry name" value="Endo/exonu/phosph_ase_sf"/>
</dbReference>
<evidence type="ECO:0000259" key="2">
    <source>
        <dbReference type="PROSITE" id="PS50172"/>
    </source>
</evidence>
<feature type="region of interest" description="Disordered" evidence="1">
    <location>
        <begin position="261"/>
        <end position="323"/>
    </location>
</feature>
<feature type="compositionally biased region" description="Low complexity" evidence="1">
    <location>
        <begin position="75"/>
        <end position="91"/>
    </location>
</feature>
<proteinExistence type="predicted"/>
<dbReference type="OrthoDB" id="412787at2759"/>
<protein>
    <recommendedName>
        <fullName evidence="2">BRCT domain-containing protein</fullName>
    </recommendedName>
</protein>
<organism evidence="3 4">
    <name type="scientific">Tetrabaena socialis</name>
    <dbReference type="NCBI Taxonomy" id="47790"/>
    <lineage>
        <taxon>Eukaryota</taxon>
        <taxon>Viridiplantae</taxon>
        <taxon>Chlorophyta</taxon>
        <taxon>core chlorophytes</taxon>
        <taxon>Chlorophyceae</taxon>
        <taxon>CS clade</taxon>
        <taxon>Chlamydomonadales</taxon>
        <taxon>Tetrabaenaceae</taxon>
        <taxon>Tetrabaena</taxon>
    </lineage>
</organism>
<reference evidence="3 4" key="1">
    <citation type="journal article" date="2017" name="Mol. Biol. Evol.">
        <title>The 4-celled Tetrabaena socialis nuclear genome reveals the essential components for genetic control of cell number at the origin of multicellularity in the volvocine lineage.</title>
        <authorList>
            <person name="Featherston J."/>
            <person name="Arakaki Y."/>
            <person name="Hanschen E.R."/>
            <person name="Ferris P.J."/>
            <person name="Michod R.E."/>
            <person name="Olson B.J.S.C."/>
            <person name="Nozaki H."/>
            <person name="Durand P.M."/>
        </authorList>
    </citation>
    <scope>NUCLEOTIDE SEQUENCE [LARGE SCALE GENOMIC DNA]</scope>
    <source>
        <strain evidence="3 4">NIES-571</strain>
    </source>
</reference>
<dbReference type="GO" id="GO:0000175">
    <property type="term" value="F:3'-5'-RNA exonuclease activity"/>
    <property type="evidence" value="ECO:0007669"/>
    <property type="project" value="TreeGrafter"/>
</dbReference>